<keyword evidence="3" id="KW-1185">Reference proteome</keyword>
<evidence type="ECO:0000313" key="2">
    <source>
        <dbReference type="EMBL" id="CAG8784924.1"/>
    </source>
</evidence>
<dbReference type="OrthoDB" id="2440461at2759"/>
<comment type="caution">
    <text evidence="2">The sequence shown here is derived from an EMBL/GenBank/DDBJ whole genome shotgun (WGS) entry which is preliminary data.</text>
</comment>
<evidence type="ECO:0000313" key="3">
    <source>
        <dbReference type="Proteomes" id="UP000789342"/>
    </source>
</evidence>
<accession>A0A9N9JN83</accession>
<dbReference type="EMBL" id="CAJVPV010055779">
    <property type="protein sequence ID" value="CAG8784924.1"/>
    <property type="molecule type" value="Genomic_DNA"/>
</dbReference>
<organism evidence="2 3">
    <name type="scientific">Acaulospora morrowiae</name>
    <dbReference type="NCBI Taxonomy" id="94023"/>
    <lineage>
        <taxon>Eukaryota</taxon>
        <taxon>Fungi</taxon>
        <taxon>Fungi incertae sedis</taxon>
        <taxon>Mucoromycota</taxon>
        <taxon>Glomeromycotina</taxon>
        <taxon>Glomeromycetes</taxon>
        <taxon>Diversisporales</taxon>
        <taxon>Acaulosporaceae</taxon>
        <taxon>Acaulospora</taxon>
    </lineage>
</organism>
<gene>
    <name evidence="2" type="ORF">AMORRO_LOCUS17629</name>
</gene>
<protein>
    <submittedName>
        <fullName evidence="2">3402_t:CDS:1</fullName>
    </submittedName>
</protein>
<reference evidence="2" key="1">
    <citation type="submission" date="2021-06" db="EMBL/GenBank/DDBJ databases">
        <authorList>
            <person name="Kallberg Y."/>
            <person name="Tangrot J."/>
            <person name="Rosling A."/>
        </authorList>
    </citation>
    <scope>NUCLEOTIDE SEQUENCE</scope>
    <source>
        <strain evidence="2">CL551</strain>
    </source>
</reference>
<sequence length="69" mass="7502">VSQSPVNSNDTPKQIVQQCDESETRSYATDTPVSDITDNTLNSNDTYKKSNTSSHEVSASGNSNIYQDS</sequence>
<feature type="region of interest" description="Disordered" evidence="1">
    <location>
        <begin position="1"/>
        <end position="69"/>
    </location>
</feature>
<evidence type="ECO:0000256" key="1">
    <source>
        <dbReference type="SAM" id="MobiDB-lite"/>
    </source>
</evidence>
<dbReference type="AlphaFoldDB" id="A0A9N9JN83"/>
<dbReference type="Proteomes" id="UP000789342">
    <property type="component" value="Unassembled WGS sequence"/>
</dbReference>
<proteinExistence type="predicted"/>
<feature type="non-terminal residue" evidence="2">
    <location>
        <position position="69"/>
    </location>
</feature>
<name>A0A9N9JN83_9GLOM</name>
<feature type="non-terminal residue" evidence="2">
    <location>
        <position position="1"/>
    </location>
</feature>